<evidence type="ECO:0000313" key="9">
    <source>
        <dbReference type="EMBL" id="GMN19988.1"/>
    </source>
</evidence>
<sequence length="89" mass="10454">MPTLPLPPIHDRPRRKFVLTTILLPGDQSIHHLRQHLDNLDDLEESVLTMILLPGKQFVHHHRSHLDDLNWAAVFLLRCQRLHKAVEDH</sequence>
<dbReference type="EMBL" id="BTGU01008921">
    <property type="protein sequence ID" value="GMN19999.1"/>
    <property type="molecule type" value="Genomic_DNA"/>
</dbReference>
<dbReference type="EMBL" id="BTGU01008912">
    <property type="protein sequence ID" value="GMN19945.1"/>
    <property type="molecule type" value="Genomic_DNA"/>
</dbReference>
<dbReference type="AlphaFoldDB" id="A0AA87Z169"/>
<dbReference type="EMBL" id="BTGU01008911">
    <property type="protein sequence ID" value="GMN19937.1"/>
    <property type="molecule type" value="Genomic_DNA"/>
</dbReference>
<name>A0AA87Z169_FICCA</name>
<dbReference type="EMBL" id="BTGU01008922">
    <property type="protein sequence ID" value="GMN20002.1"/>
    <property type="molecule type" value="Genomic_DNA"/>
</dbReference>
<evidence type="ECO:0000313" key="2">
    <source>
        <dbReference type="EMBL" id="GMN19945.1"/>
    </source>
</evidence>
<dbReference type="EMBL" id="BTGU01008918">
    <property type="protein sequence ID" value="GMN19986.1"/>
    <property type="molecule type" value="Genomic_DNA"/>
</dbReference>
<evidence type="ECO:0000313" key="11">
    <source>
        <dbReference type="EMBL" id="GMN19999.1"/>
    </source>
</evidence>
<evidence type="ECO:0000313" key="5">
    <source>
        <dbReference type="EMBL" id="GMN19966.1"/>
    </source>
</evidence>
<gene>
    <name evidence="1" type="ORF">TIFTF001_050974</name>
    <name evidence="2" type="ORF">TIFTF001_050975</name>
    <name evidence="3" type="ORF">TIFTF001_050976</name>
    <name evidence="4" type="ORF">TIFTF001_050977</name>
    <name evidence="5" type="ORF">TIFTF001_050978</name>
    <name evidence="6" type="ORF">TIFTF001_050979</name>
    <name evidence="7" type="ORF">TIFTF001_050980</name>
    <name evidence="8" type="ORF">TIFTF001_050981</name>
    <name evidence="9" type="ORF">TIFTF001_050982</name>
    <name evidence="10" type="ORF">TIFTF001_050983</name>
    <name evidence="11" type="ORF">TIFTF001_050984</name>
    <name evidence="12" type="ORF">TIFTF001_050985</name>
</gene>
<organism evidence="5 13">
    <name type="scientific">Ficus carica</name>
    <name type="common">Common fig</name>
    <dbReference type="NCBI Taxonomy" id="3494"/>
    <lineage>
        <taxon>Eukaryota</taxon>
        <taxon>Viridiplantae</taxon>
        <taxon>Streptophyta</taxon>
        <taxon>Embryophyta</taxon>
        <taxon>Tracheophyta</taxon>
        <taxon>Spermatophyta</taxon>
        <taxon>Magnoliopsida</taxon>
        <taxon>eudicotyledons</taxon>
        <taxon>Gunneridae</taxon>
        <taxon>Pentapetalae</taxon>
        <taxon>rosids</taxon>
        <taxon>fabids</taxon>
        <taxon>Rosales</taxon>
        <taxon>Moraceae</taxon>
        <taxon>Ficeae</taxon>
        <taxon>Ficus</taxon>
    </lineage>
</organism>
<accession>A0AA87Z169</accession>
<dbReference type="EMBL" id="BTGU01008914">
    <property type="protein sequence ID" value="GMN19959.1"/>
    <property type="molecule type" value="Genomic_DNA"/>
</dbReference>
<evidence type="ECO:0000313" key="7">
    <source>
        <dbReference type="EMBL" id="GMN19978.1"/>
    </source>
</evidence>
<dbReference type="Proteomes" id="UP001187192">
    <property type="component" value="Unassembled WGS sequence"/>
</dbReference>
<evidence type="ECO:0000313" key="1">
    <source>
        <dbReference type="EMBL" id="GMN19937.1"/>
    </source>
</evidence>
<comment type="caution">
    <text evidence="5">The sequence shown here is derived from an EMBL/GenBank/DDBJ whole genome shotgun (WGS) entry which is preliminary data.</text>
</comment>
<protein>
    <submittedName>
        <fullName evidence="5">Uncharacterized protein</fullName>
    </submittedName>
</protein>
<dbReference type="EMBL" id="BTGU01008916">
    <property type="protein sequence ID" value="GMN19973.1"/>
    <property type="molecule type" value="Genomic_DNA"/>
</dbReference>
<dbReference type="EMBL" id="BTGU01008919">
    <property type="protein sequence ID" value="GMN19988.1"/>
    <property type="molecule type" value="Genomic_DNA"/>
</dbReference>
<evidence type="ECO:0000313" key="10">
    <source>
        <dbReference type="EMBL" id="GMN19995.1"/>
    </source>
</evidence>
<evidence type="ECO:0000313" key="8">
    <source>
        <dbReference type="EMBL" id="GMN19986.1"/>
    </source>
</evidence>
<evidence type="ECO:0000313" key="6">
    <source>
        <dbReference type="EMBL" id="GMN19973.1"/>
    </source>
</evidence>
<dbReference type="EMBL" id="BTGU01008917">
    <property type="protein sequence ID" value="GMN19978.1"/>
    <property type="molecule type" value="Genomic_DNA"/>
</dbReference>
<dbReference type="EMBL" id="BTGU01008913">
    <property type="protein sequence ID" value="GMN19951.1"/>
    <property type="molecule type" value="Genomic_DNA"/>
</dbReference>
<dbReference type="EMBL" id="BTGU01008920">
    <property type="protein sequence ID" value="GMN19995.1"/>
    <property type="molecule type" value="Genomic_DNA"/>
</dbReference>
<evidence type="ECO:0000313" key="13">
    <source>
        <dbReference type="Proteomes" id="UP001187192"/>
    </source>
</evidence>
<evidence type="ECO:0000313" key="4">
    <source>
        <dbReference type="EMBL" id="GMN19959.1"/>
    </source>
</evidence>
<proteinExistence type="predicted"/>
<evidence type="ECO:0000313" key="12">
    <source>
        <dbReference type="EMBL" id="GMN20002.1"/>
    </source>
</evidence>
<dbReference type="EMBL" id="BTGU01008915">
    <property type="protein sequence ID" value="GMN19966.1"/>
    <property type="molecule type" value="Genomic_DNA"/>
</dbReference>
<reference evidence="5" key="1">
    <citation type="submission" date="2023-07" db="EMBL/GenBank/DDBJ databases">
        <title>draft genome sequence of fig (Ficus carica).</title>
        <authorList>
            <person name="Takahashi T."/>
            <person name="Nishimura K."/>
        </authorList>
    </citation>
    <scope>NUCLEOTIDE SEQUENCE</scope>
</reference>
<evidence type="ECO:0000313" key="3">
    <source>
        <dbReference type="EMBL" id="GMN19951.1"/>
    </source>
</evidence>
<keyword evidence="13" id="KW-1185">Reference proteome</keyword>